<comment type="caution">
    <text evidence="2">The sequence shown here is derived from an EMBL/GenBank/DDBJ whole genome shotgun (WGS) entry which is preliminary data.</text>
</comment>
<organism evidence="2 3">
    <name type="scientific">Dactylonectria macrodidyma</name>
    <dbReference type="NCBI Taxonomy" id="307937"/>
    <lineage>
        <taxon>Eukaryota</taxon>
        <taxon>Fungi</taxon>
        <taxon>Dikarya</taxon>
        <taxon>Ascomycota</taxon>
        <taxon>Pezizomycotina</taxon>
        <taxon>Sordariomycetes</taxon>
        <taxon>Hypocreomycetidae</taxon>
        <taxon>Hypocreales</taxon>
        <taxon>Nectriaceae</taxon>
        <taxon>Dactylonectria</taxon>
    </lineage>
</organism>
<sequence>MAVALCCPVCGFFMADPRTSWRRNGHGHPTPPFPVSVPPRPGERPDMPWPGCVRIVGYNLYASESSNVNMSDQTLKGYDGFFFTSPGDSSPFPVESVRTLETYGRNKWEGSYIPIHAACYDMLAKVLAPCHLDREVLFKLLQSSLYLDYGSSRASLVSYRRRPSLRDYDVCQVSPAPSTELELYYQSLPRPLFRRPPSPEPVKAASHGQDIFSRLPAEILLRIMGALDGSSICRWRRASRPVARVALTNGFWKTVARNDLPWVYDFFLLDSGGPTAVVDWKALFEDLRDGSDMHHARKFNPLANRKRIWNLCCQIKSRYLPLMSELQQRGGLLPDALIGAAPTLPPLPSLLREESTSFTSLSFIKTFGELRHRTPVITMTWALDGDLARLELDLDPSIDGSPYGSLEHAQIPADSWLAGLVVTSRYDSMASTSQMPAHRIVGLKYLYVGHAPVQYGESEGDQRLIHVWPGYFAVGIFFNRSRMTNKVETIALLQQPIAKAPVEAQRRCTMNQEYGAFSFLSTQCMWKDRLPPPEVRGHVAKDALSWGRLNDFWPMETLVFGVSEQQLSEVVALSADFRGRGFQVGYSDGTQSSIGYMSNTIKTLAIDGGGGERIARMAWMIGGGKLNMRFVTNRGRQLAIGWMRDPESHSLKGSEGIVFEGRVLTGFFCWWDYRQEMEVLYPLFMPQSPWEAKGTEAPAYTSLDWKRLHWEPEPLPESKVRASSKLGWMPETHDIPSPGQTTMLTWLDCERPLESVTVLSYHWRTVEATPIASLIFQYSDGEQVAFGPTLDEPPEDETEEDELLTQVWYVDGEKLDSMRVWWGQGRAVNAIRMRSESGLRSPRFGFTLKDSSMSRIRFSGKDAACGIVVGAMSAIIEHKRSGVILSGIQAVEKRC</sequence>
<proteinExistence type="predicted"/>
<dbReference type="Proteomes" id="UP000738349">
    <property type="component" value="Unassembled WGS sequence"/>
</dbReference>
<dbReference type="OrthoDB" id="9984533at2759"/>
<reference evidence="2" key="1">
    <citation type="journal article" date="2021" name="Nat. Commun.">
        <title>Genetic determinants of endophytism in the Arabidopsis root mycobiome.</title>
        <authorList>
            <person name="Mesny F."/>
            <person name="Miyauchi S."/>
            <person name="Thiergart T."/>
            <person name="Pickel B."/>
            <person name="Atanasova L."/>
            <person name="Karlsson M."/>
            <person name="Huettel B."/>
            <person name="Barry K.W."/>
            <person name="Haridas S."/>
            <person name="Chen C."/>
            <person name="Bauer D."/>
            <person name="Andreopoulos W."/>
            <person name="Pangilinan J."/>
            <person name="LaButti K."/>
            <person name="Riley R."/>
            <person name="Lipzen A."/>
            <person name="Clum A."/>
            <person name="Drula E."/>
            <person name="Henrissat B."/>
            <person name="Kohler A."/>
            <person name="Grigoriev I.V."/>
            <person name="Martin F.M."/>
            <person name="Hacquard S."/>
        </authorList>
    </citation>
    <scope>NUCLEOTIDE SEQUENCE</scope>
    <source>
        <strain evidence="2">MPI-CAGE-AT-0147</strain>
    </source>
</reference>
<accession>A0A9P9JIE2</accession>
<dbReference type="SUPFAM" id="SSF81383">
    <property type="entry name" value="F-box domain"/>
    <property type="match status" value="1"/>
</dbReference>
<evidence type="ECO:0000259" key="1">
    <source>
        <dbReference type="PROSITE" id="PS50181"/>
    </source>
</evidence>
<evidence type="ECO:0000313" key="3">
    <source>
        <dbReference type="Proteomes" id="UP000738349"/>
    </source>
</evidence>
<dbReference type="InterPro" id="IPR001810">
    <property type="entry name" value="F-box_dom"/>
</dbReference>
<keyword evidence="3" id="KW-1185">Reference proteome</keyword>
<feature type="domain" description="F-box" evidence="1">
    <location>
        <begin position="209"/>
        <end position="255"/>
    </location>
</feature>
<dbReference type="EMBL" id="JAGMUV010000001">
    <property type="protein sequence ID" value="KAH7175827.1"/>
    <property type="molecule type" value="Genomic_DNA"/>
</dbReference>
<dbReference type="PROSITE" id="PS50181">
    <property type="entry name" value="FBOX"/>
    <property type="match status" value="1"/>
</dbReference>
<name>A0A9P9JIE2_9HYPO</name>
<dbReference type="AlphaFoldDB" id="A0A9P9JIE2"/>
<protein>
    <recommendedName>
        <fullName evidence="1">F-box domain-containing protein</fullName>
    </recommendedName>
</protein>
<gene>
    <name evidence="2" type="ORF">EDB81DRAFT_874649</name>
</gene>
<dbReference type="Gene3D" id="1.20.1280.50">
    <property type="match status" value="1"/>
</dbReference>
<dbReference type="InterPro" id="IPR036047">
    <property type="entry name" value="F-box-like_dom_sf"/>
</dbReference>
<evidence type="ECO:0000313" key="2">
    <source>
        <dbReference type="EMBL" id="KAH7175827.1"/>
    </source>
</evidence>